<name>A0AAW0IPP9_QUESU</name>
<evidence type="ECO:0000313" key="2">
    <source>
        <dbReference type="Proteomes" id="UP000237347"/>
    </source>
</evidence>
<dbReference type="AlphaFoldDB" id="A0AAW0IPP9"/>
<organism evidence="1 2">
    <name type="scientific">Quercus suber</name>
    <name type="common">Cork oak</name>
    <dbReference type="NCBI Taxonomy" id="58331"/>
    <lineage>
        <taxon>Eukaryota</taxon>
        <taxon>Viridiplantae</taxon>
        <taxon>Streptophyta</taxon>
        <taxon>Embryophyta</taxon>
        <taxon>Tracheophyta</taxon>
        <taxon>Spermatophyta</taxon>
        <taxon>Magnoliopsida</taxon>
        <taxon>eudicotyledons</taxon>
        <taxon>Gunneridae</taxon>
        <taxon>Pentapetalae</taxon>
        <taxon>rosids</taxon>
        <taxon>fabids</taxon>
        <taxon>Fagales</taxon>
        <taxon>Fagaceae</taxon>
        <taxon>Quercus</taxon>
    </lineage>
</organism>
<dbReference type="EMBL" id="PKMF04000940">
    <property type="protein sequence ID" value="KAK7816413.1"/>
    <property type="molecule type" value="Genomic_DNA"/>
</dbReference>
<protein>
    <submittedName>
        <fullName evidence="1">Beta carbonic anhydrase 5</fullName>
    </submittedName>
</protein>
<evidence type="ECO:0000313" key="1">
    <source>
        <dbReference type="EMBL" id="KAK7816413.1"/>
    </source>
</evidence>
<gene>
    <name evidence="1" type="primary">BCA5_1</name>
    <name evidence="1" type="ORF">CFP56_044108</name>
</gene>
<sequence length="35" mass="3753">MVRKVANLVPPFEGGPSEINVALEFAVNSLEVVNI</sequence>
<proteinExistence type="predicted"/>
<accession>A0AAW0IPP9</accession>
<comment type="caution">
    <text evidence="1">The sequence shown here is derived from an EMBL/GenBank/DDBJ whole genome shotgun (WGS) entry which is preliminary data.</text>
</comment>
<reference evidence="1 2" key="1">
    <citation type="journal article" date="2018" name="Sci. Data">
        <title>The draft genome sequence of cork oak.</title>
        <authorList>
            <person name="Ramos A.M."/>
            <person name="Usie A."/>
            <person name="Barbosa P."/>
            <person name="Barros P.M."/>
            <person name="Capote T."/>
            <person name="Chaves I."/>
            <person name="Simoes F."/>
            <person name="Abreu I."/>
            <person name="Carrasquinho I."/>
            <person name="Faro C."/>
            <person name="Guimaraes J.B."/>
            <person name="Mendonca D."/>
            <person name="Nobrega F."/>
            <person name="Rodrigues L."/>
            <person name="Saibo N.J.M."/>
            <person name="Varela M.C."/>
            <person name="Egas C."/>
            <person name="Matos J."/>
            <person name="Miguel C.M."/>
            <person name="Oliveira M.M."/>
            <person name="Ricardo C.P."/>
            <person name="Goncalves S."/>
        </authorList>
    </citation>
    <scope>NUCLEOTIDE SEQUENCE [LARGE SCALE GENOMIC DNA]</scope>
    <source>
        <strain evidence="2">cv. HL8</strain>
    </source>
</reference>
<dbReference type="Proteomes" id="UP000237347">
    <property type="component" value="Unassembled WGS sequence"/>
</dbReference>
<keyword evidence="2" id="KW-1185">Reference proteome</keyword>